<proteinExistence type="predicted"/>
<dbReference type="RefSeq" id="WP_265264777.1">
    <property type="nucleotide sequence ID" value="NZ_JAIHOM010000051.1"/>
</dbReference>
<sequence>MVNFAYRAARLKGNFTRSLYQKIIPQIVKKPITQTQKIKAVVYALSCERDFPEQVVSLRSFLNYVGIPEQFIIVSDGYSLNSCQLLQQIHPCVKIIPLNEFIGTQLPRKVYHYAQIQSMGKKLATLLSIPHHTVSIYTDSDILFFPGASALIPLIDSSACHSYYLPDSNPAFDFRLIHHPQEAENPINGGFILFKKAPDWTEGIERFLNLKEEPNYFTEQTIVHLTMHQDNAKALSSQQYIMGREDEFIYSDQYAQQKDIILRHYVTPVRHKFWGNIKFLF</sequence>
<evidence type="ECO:0000313" key="2">
    <source>
        <dbReference type="Proteomes" id="UP001526426"/>
    </source>
</evidence>
<evidence type="ECO:0008006" key="3">
    <source>
        <dbReference type="Google" id="ProtNLM"/>
    </source>
</evidence>
<organism evidence="1 2">
    <name type="scientific">Spirulina subsalsa FACHB-351</name>
    <dbReference type="NCBI Taxonomy" id="234711"/>
    <lineage>
        <taxon>Bacteria</taxon>
        <taxon>Bacillati</taxon>
        <taxon>Cyanobacteriota</taxon>
        <taxon>Cyanophyceae</taxon>
        <taxon>Spirulinales</taxon>
        <taxon>Spirulinaceae</taxon>
        <taxon>Spirulina</taxon>
    </lineage>
</organism>
<evidence type="ECO:0000313" key="1">
    <source>
        <dbReference type="EMBL" id="MCW6036949.1"/>
    </source>
</evidence>
<dbReference type="EMBL" id="JAIHOM010000051">
    <property type="protein sequence ID" value="MCW6036949.1"/>
    <property type="molecule type" value="Genomic_DNA"/>
</dbReference>
<protein>
    <recommendedName>
        <fullName evidence="3">Nucleotide-diphospho-sugar transferase domain-containing protein</fullName>
    </recommendedName>
</protein>
<reference evidence="1 2" key="1">
    <citation type="submission" date="2021-08" db="EMBL/GenBank/DDBJ databases">
        <title>Draft genome sequence of Spirulina subsalsa with high tolerance to salinity and hype-accumulation of phycocyanin.</title>
        <authorList>
            <person name="Pei H."/>
            <person name="Jiang L."/>
        </authorList>
    </citation>
    <scope>NUCLEOTIDE SEQUENCE [LARGE SCALE GENOMIC DNA]</scope>
    <source>
        <strain evidence="1 2">FACHB-351</strain>
    </source>
</reference>
<dbReference type="InterPro" id="IPR029044">
    <property type="entry name" value="Nucleotide-diphossugar_trans"/>
</dbReference>
<name>A0ABT3L626_9CYAN</name>
<keyword evidence="2" id="KW-1185">Reference proteome</keyword>
<dbReference type="SUPFAM" id="SSF53448">
    <property type="entry name" value="Nucleotide-diphospho-sugar transferases"/>
    <property type="match status" value="1"/>
</dbReference>
<comment type="caution">
    <text evidence="1">The sequence shown here is derived from an EMBL/GenBank/DDBJ whole genome shotgun (WGS) entry which is preliminary data.</text>
</comment>
<dbReference type="Proteomes" id="UP001526426">
    <property type="component" value="Unassembled WGS sequence"/>
</dbReference>
<gene>
    <name evidence="1" type="ORF">K4A83_11835</name>
</gene>
<accession>A0ABT3L626</accession>